<comment type="caution">
    <text evidence="2">The sequence shown here is derived from an EMBL/GenBank/DDBJ whole genome shotgun (WGS) entry which is preliminary data.</text>
</comment>
<feature type="region of interest" description="Disordered" evidence="1">
    <location>
        <begin position="83"/>
        <end position="106"/>
    </location>
</feature>
<gene>
    <name evidence="2" type="ORF">WUBG_15044</name>
</gene>
<feature type="non-terminal residue" evidence="2">
    <location>
        <position position="1"/>
    </location>
</feature>
<sequence>ISVVRDGSRSSRSQGLPAHLKADCHFHGKVLSHDNVPAAISYCDYLTGTIVMDNHFLLLQTVPQRLRHLHQVKQHHIIYKREVHSSSNLEDAPEEQLPKLNDQSDEKEFCDVSKSVDDAIGMFNKATAGIAVADPL</sequence>
<dbReference type="EMBL" id="ADBV01012950">
    <property type="protein sequence ID" value="EJW74048.1"/>
    <property type="molecule type" value="Genomic_DNA"/>
</dbReference>
<evidence type="ECO:0000313" key="3">
    <source>
        <dbReference type="Proteomes" id="UP000004810"/>
    </source>
</evidence>
<feature type="non-terminal residue" evidence="2">
    <location>
        <position position="136"/>
    </location>
</feature>
<name>J9DWK0_WUCBA</name>
<reference evidence="3" key="1">
    <citation type="submission" date="2012-08" db="EMBL/GenBank/DDBJ databases">
        <title>The Genome Sequence of Wuchereria bancrofti.</title>
        <authorList>
            <person name="Nutman T.B."/>
            <person name="Fink D.L."/>
            <person name="Russ C."/>
            <person name="Young S."/>
            <person name="Zeng Q."/>
            <person name="Koehrsen M."/>
            <person name="Alvarado L."/>
            <person name="Berlin A."/>
            <person name="Chapman S.B."/>
            <person name="Chen Z."/>
            <person name="Freedman E."/>
            <person name="Gellesch M."/>
            <person name="Goldberg J."/>
            <person name="Griggs A."/>
            <person name="Gujja S."/>
            <person name="Heilman E.R."/>
            <person name="Heiman D."/>
            <person name="Hepburn T."/>
            <person name="Howarth C."/>
            <person name="Jen D."/>
            <person name="Larson L."/>
            <person name="Lewis B."/>
            <person name="Mehta T."/>
            <person name="Park D."/>
            <person name="Pearson M."/>
            <person name="Roberts A."/>
            <person name="Saif S."/>
            <person name="Shea T."/>
            <person name="Shenoy N."/>
            <person name="Sisk P."/>
            <person name="Stolte C."/>
            <person name="Sykes S."/>
            <person name="Walk T."/>
            <person name="White J."/>
            <person name="Yandava C."/>
            <person name="Haas B."/>
            <person name="Henn M.R."/>
            <person name="Nusbaum C."/>
            <person name="Birren B."/>
        </authorList>
    </citation>
    <scope>NUCLEOTIDE SEQUENCE [LARGE SCALE GENOMIC DNA]</scope>
    <source>
        <strain evidence="3">NA</strain>
    </source>
</reference>
<proteinExistence type="predicted"/>
<protein>
    <submittedName>
        <fullName evidence="2">Uncharacterized protein</fullName>
    </submittedName>
</protein>
<evidence type="ECO:0000313" key="2">
    <source>
        <dbReference type="EMBL" id="EJW74048.1"/>
    </source>
</evidence>
<dbReference type="Proteomes" id="UP000004810">
    <property type="component" value="Unassembled WGS sequence"/>
</dbReference>
<accession>J9DWK0</accession>
<dbReference type="AlphaFoldDB" id="J9DWK0"/>
<evidence type="ECO:0000256" key="1">
    <source>
        <dbReference type="SAM" id="MobiDB-lite"/>
    </source>
</evidence>
<organism evidence="2 3">
    <name type="scientific">Wuchereria bancrofti</name>
    <dbReference type="NCBI Taxonomy" id="6293"/>
    <lineage>
        <taxon>Eukaryota</taxon>
        <taxon>Metazoa</taxon>
        <taxon>Ecdysozoa</taxon>
        <taxon>Nematoda</taxon>
        <taxon>Chromadorea</taxon>
        <taxon>Rhabditida</taxon>
        <taxon>Spirurina</taxon>
        <taxon>Spiruromorpha</taxon>
        <taxon>Filarioidea</taxon>
        <taxon>Onchocercidae</taxon>
        <taxon>Wuchereria</taxon>
    </lineage>
</organism>